<dbReference type="InterPro" id="IPR013083">
    <property type="entry name" value="Znf_RING/FYVE/PHD"/>
</dbReference>
<reference evidence="10 11" key="3">
    <citation type="journal article" date="2015" name="Genome Announc.">
        <title>Draft Genome Sequence of the Archiascomycetous Yeast Saitoella complicata.</title>
        <authorList>
            <person name="Yamauchi K."/>
            <person name="Kondo S."/>
            <person name="Hamamoto M."/>
            <person name="Takahashi Y."/>
            <person name="Ogura Y."/>
            <person name="Hayashi T."/>
            <person name="Nishida H."/>
        </authorList>
    </citation>
    <scope>NUCLEOTIDE SEQUENCE [LARGE SCALE GENOMIC DNA]</scope>
    <source>
        <strain evidence="10 11">NRRL Y-17804</strain>
    </source>
</reference>
<dbReference type="InterPro" id="IPR029617">
    <property type="entry name" value="Snt2"/>
</dbReference>
<gene>
    <name evidence="10" type="ORF">G7K_3736-t1</name>
</gene>
<dbReference type="Pfam" id="PF13831">
    <property type="entry name" value="PHD_2"/>
    <property type="match status" value="1"/>
</dbReference>
<dbReference type="Gene3D" id="3.30.40.10">
    <property type="entry name" value="Zinc/RING finger domain, C3HC4 (zinc finger)"/>
    <property type="match status" value="3"/>
</dbReference>
<keyword evidence="2" id="KW-0863">Zinc-finger</keyword>
<evidence type="ECO:0000259" key="7">
    <source>
        <dbReference type="PROSITE" id="PS51156"/>
    </source>
</evidence>
<dbReference type="InterPro" id="IPR001025">
    <property type="entry name" value="BAH_dom"/>
</dbReference>
<feature type="domain" description="SANT" evidence="8">
    <location>
        <begin position="768"/>
        <end position="819"/>
    </location>
</feature>
<dbReference type="SUPFAM" id="SSF46689">
    <property type="entry name" value="Homeodomain-like"/>
    <property type="match status" value="1"/>
</dbReference>
<dbReference type="PANTHER" id="PTHR47672:SF1">
    <property type="entry name" value="E3 UBIQUITIN-PROTEIN LIGASE SNT2"/>
    <property type="match status" value="1"/>
</dbReference>
<feature type="domain" description="ELM2" evidence="7">
    <location>
        <begin position="571"/>
        <end position="764"/>
    </location>
</feature>
<feature type="compositionally biased region" description="Basic and acidic residues" evidence="5">
    <location>
        <begin position="168"/>
        <end position="179"/>
    </location>
</feature>
<dbReference type="PROSITE" id="PS51805">
    <property type="entry name" value="EPHD"/>
    <property type="match status" value="1"/>
</dbReference>
<dbReference type="Proteomes" id="UP000033140">
    <property type="component" value="Unassembled WGS sequence"/>
</dbReference>
<feature type="compositionally biased region" description="Polar residues" evidence="5">
    <location>
        <begin position="27"/>
        <end position="37"/>
    </location>
</feature>
<dbReference type="EMBL" id="BACD03000024">
    <property type="protein sequence ID" value="GAO49587.1"/>
    <property type="molecule type" value="Genomic_DNA"/>
</dbReference>
<dbReference type="GO" id="GO:0003682">
    <property type="term" value="F:chromatin binding"/>
    <property type="evidence" value="ECO:0007669"/>
    <property type="project" value="InterPro"/>
</dbReference>
<evidence type="ECO:0000259" key="6">
    <source>
        <dbReference type="PROSITE" id="PS51038"/>
    </source>
</evidence>
<keyword evidence="1" id="KW-0479">Metal-binding</keyword>
<name>A0A0E9NI88_SAICN</name>
<dbReference type="CDD" id="cd15497">
    <property type="entry name" value="PHD1_Snt2p_like"/>
    <property type="match status" value="1"/>
</dbReference>
<protein>
    <submittedName>
        <fullName evidence="10">Uncharacterized protein</fullName>
    </submittedName>
</protein>
<dbReference type="Pfam" id="PF01426">
    <property type="entry name" value="BAH"/>
    <property type="match status" value="1"/>
</dbReference>
<dbReference type="GO" id="GO:0036205">
    <property type="term" value="P:histone catabolic process"/>
    <property type="evidence" value="ECO:0007669"/>
    <property type="project" value="TreeGrafter"/>
</dbReference>
<evidence type="ECO:0000313" key="10">
    <source>
        <dbReference type="EMBL" id="GAO49587.1"/>
    </source>
</evidence>
<dbReference type="GO" id="GO:0048189">
    <property type="term" value="C:Lid2 complex"/>
    <property type="evidence" value="ECO:0007669"/>
    <property type="project" value="TreeGrafter"/>
</dbReference>
<dbReference type="SMART" id="SM00249">
    <property type="entry name" value="PHD"/>
    <property type="match status" value="3"/>
</dbReference>
<dbReference type="InterPro" id="IPR001005">
    <property type="entry name" value="SANT/Myb"/>
</dbReference>
<dbReference type="SUPFAM" id="SSF57903">
    <property type="entry name" value="FYVE/PHD zinc finger"/>
    <property type="match status" value="2"/>
</dbReference>
<evidence type="ECO:0000256" key="5">
    <source>
        <dbReference type="SAM" id="MobiDB-lite"/>
    </source>
</evidence>
<keyword evidence="3" id="KW-0862">Zinc</keyword>
<dbReference type="InterPro" id="IPR000949">
    <property type="entry name" value="ELM2_dom"/>
</dbReference>
<evidence type="ECO:0000259" key="8">
    <source>
        <dbReference type="PROSITE" id="PS51293"/>
    </source>
</evidence>
<feature type="compositionally biased region" description="Polar residues" evidence="5">
    <location>
        <begin position="83"/>
        <end position="92"/>
    </location>
</feature>
<dbReference type="Pfam" id="PF00249">
    <property type="entry name" value="Myb_DNA-binding"/>
    <property type="match status" value="1"/>
</dbReference>
<feature type="region of interest" description="Disordered" evidence="5">
    <location>
        <begin position="1"/>
        <end position="180"/>
    </location>
</feature>
<reference evidence="10 11" key="1">
    <citation type="journal article" date="2011" name="J. Gen. Appl. Microbiol.">
        <title>Draft genome sequencing of the enigmatic yeast Saitoella complicata.</title>
        <authorList>
            <person name="Nishida H."/>
            <person name="Hamamoto M."/>
            <person name="Sugiyama J."/>
        </authorList>
    </citation>
    <scope>NUCLEOTIDE SEQUENCE [LARGE SCALE GENOMIC DNA]</scope>
    <source>
        <strain evidence="10 11">NRRL Y-17804</strain>
    </source>
</reference>
<dbReference type="GO" id="GO:0004842">
    <property type="term" value="F:ubiquitin-protein transferase activity"/>
    <property type="evidence" value="ECO:0007669"/>
    <property type="project" value="TreeGrafter"/>
</dbReference>
<dbReference type="STRING" id="698492.A0A0E9NI88"/>
<dbReference type="PROSITE" id="PS51293">
    <property type="entry name" value="SANT"/>
    <property type="match status" value="1"/>
</dbReference>
<dbReference type="InterPro" id="IPR017884">
    <property type="entry name" value="SANT_dom"/>
</dbReference>
<comment type="caution">
    <text evidence="10">The sequence shown here is derived from an EMBL/GenBank/DDBJ whole genome shotgun (WGS) entry which is preliminary data.</text>
</comment>
<accession>A0A0E9NI88</accession>
<keyword evidence="11" id="KW-1185">Reference proteome</keyword>
<sequence>MGATPKSAHAKLAMPARRTIVVEGDLPSSTRQLPPRSSTRELYAPHLHPPHAQFLPHQSQYPSTHNRRRERTHKMPGAAASPSADSETTYGTRSKGRTNRITYHDSSDEEMGITTAPRTTTTGTGTKRRQSKGAQVEGSPASVAGSSSAIGTPATEEERKRSKGTPKVGKDKDGQEKAIPRLSLKIVGNGLRQKKETPGAKYKPARSVVSKEGVESLTLEDGTVLSANDSIYLISEPPGEPYYIARIMEFIHESSASLMPAPETDTPKTKRAKKAAEPASDGSTITSVRVNWFYRPKDVLRQVSDSRILFATMHSDVCPVNAIRGKCTVKHRAHIDNLDEYRKIPDSFWYEKLFDRYIHRYYEVVPTEKVLNIPAKVKEVLRKQWAFVVVEGGRGKELCMEERGCTKCSGWCASSDSVRCALCHADYHMACVSPPLTRKPGRGFGWTCAPCTRAEERKMQENAVPEVSKGRPLREGEADKLEAQKAARTKFIMEDDLISRPTTSATTSTSVQDGDSGTLAQVEEIMEVAGTNVGRSKDKKHEADLWPYRYLGIHCNVEDVLDYDDRLYPRAASRVGGKHQAVVTEWPGRPFELIDVKKEVLTKKQKQAAYQQRRKERDAERAAERKRLAEAEKLRLVPAESREQTATVDGGDSTPADEILDPIMADSSASSKLDVPTPWIVEKPAGYIERGNDETSELMFVKPAEMSEDELDRKLADLMERLKGTANRLKLSVNSTNLIDAAVNALFKHDFDPTEAIESLAKITRKSIGEPSFSVQEKENFEIGVKKYGSEMYSVSKVVGTKTTEQCVRYWYMWKKTPAGQKIWSNYHGRRSKAEKAEASSDRNQAVKAGGPVVRIDDIGDSSDDSSYDNGKAVQKKKTFQCKFCNVAKSRIWRRAPGYSVGPQGANVIALCQRCAELWRRYGVQWEDPEETAKKLVDAGGRSRKRKFEEELLREQAVHMEALEAEKAERAKKKTKVAKAEEVATASGDKETPAKAKPGLKLKLEKVEEKHHCDVCRVPEQLKDLYVCARCKLSVHKQCYGVEAEMEAKNWLCDCCLNERSPEALTTYECVLCPIRDQELEGTRRKHSYGPLKRTAGSNWAHVLCAAFLPELKFANPVTYQPVEGIGSLPSTRWTAECTVCKTTSGACSECHACKAAVHVGCAVRQGWAFGFNISMVKGAGRHTATTVRFAGDSGVMTAALYCPQHDTKKISLHPMNETAREQPDTALQTFSKLYKEADLTLTGCMRKAQLTSAATQTTRKKVKAKPVALAAVSPAAKPSIKRCKKCRVDVSPMWWVEEEGDTKVVCHRCHWAITHAPPQSEDDDMDVQPAPVVEEDPEKAEMERLLSEPLPLTPFQLQAKQYAEQRAQAQAQAEAQAKLLTQMAPQAQPASHTGVPVPQHYAAPQYVHMPPSTPASHATHNGLSVPVRSVAPEQQQHAQPAVNGYHAAQPGLYQFPVHHVQYSAYSPHQQYEVHTIHDIQRAQAAQGLAALTSTAAEAQPLPVPQHYSHPSPMPPPNGTPNRH</sequence>
<feature type="compositionally biased region" description="Low complexity" evidence="5">
    <location>
        <begin position="112"/>
        <end position="125"/>
    </location>
</feature>
<dbReference type="SMART" id="SM00439">
    <property type="entry name" value="BAH"/>
    <property type="match status" value="1"/>
</dbReference>
<evidence type="ECO:0000259" key="9">
    <source>
        <dbReference type="PROSITE" id="PS51805"/>
    </source>
</evidence>
<dbReference type="SMART" id="SM00717">
    <property type="entry name" value="SANT"/>
    <property type="match status" value="1"/>
</dbReference>
<dbReference type="InterPro" id="IPR009057">
    <property type="entry name" value="Homeodomain-like_sf"/>
</dbReference>
<dbReference type="PANTHER" id="PTHR47672">
    <property type="entry name" value="E3 UBIQUITIN-PROTEIN LIGASE SNT2"/>
    <property type="match status" value="1"/>
</dbReference>
<evidence type="ECO:0000256" key="4">
    <source>
        <dbReference type="ARBA" id="ARBA00023242"/>
    </source>
</evidence>
<evidence type="ECO:0000256" key="3">
    <source>
        <dbReference type="ARBA" id="ARBA00022833"/>
    </source>
</evidence>
<evidence type="ECO:0000256" key="2">
    <source>
        <dbReference type="ARBA" id="ARBA00022771"/>
    </source>
</evidence>
<dbReference type="InterPro" id="IPR043151">
    <property type="entry name" value="BAH_sf"/>
</dbReference>
<dbReference type="InterPro" id="IPR001965">
    <property type="entry name" value="Znf_PHD"/>
</dbReference>
<feature type="region of interest" description="Disordered" evidence="5">
    <location>
        <begin position="258"/>
        <end position="280"/>
    </location>
</feature>
<feature type="domain" description="BAH" evidence="6">
    <location>
        <begin position="223"/>
        <end position="365"/>
    </location>
</feature>
<proteinExistence type="predicted"/>
<dbReference type="PROSITE" id="PS51156">
    <property type="entry name" value="ELM2"/>
    <property type="match status" value="1"/>
</dbReference>
<dbReference type="InterPro" id="IPR019787">
    <property type="entry name" value="Znf_PHD-finger"/>
</dbReference>
<dbReference type="Gene3D" id="2.30.30.490">
    <property type="match status" value="1"/>
</dbReference>
<dbReference type="GO" id="GO:0008270">
    <property type="term" value="F:zinc ion binding"/>
    <property type="evidence" value="ECO:0007669"/>
    <property type="project" value="UniProtKB-KW"/>
</dbReference>
<feature type="region of interest" description="Disordered" evidence="5">
    <location>
        <begin position="1500"/>
        <end position="1524"/>
    </location>
</feature>
<keyword evidence="4" id="KW-0539">Nucleus</keyword>
<dbReference type="InterPro" id="IPR034732">
    <property type="entry name" value="EPHD"/>
</dbReference>
<organism evidence="10 11">
    <name type="scientific">Saitoella complicata (strain BCRC 22490 / CBS 7301 / JCM 7358 / NBRC 10748 / NRRL Y-17804)</name>
    <dbReference type="NCBI Taxonomy" id="698492"/>
    <lineage>
        <taxon>Eukaryota</taxon>
        <taxon>Fungi</taxon>
        <taxon>Dikarya</taxon>
        <taxon>Ascomycota</taxon>
        <taxon>Taphrinomycotina</taxon>
        <taxon>Taphrinomycotina incertae sedis</taxon>
        <taxon>Saitoella</taxon>
    </lineage>
</organism>
<feature type="domain" description="PHD-type" evidence="9">
    <location>
        <begin position="1067"/>
        <end position="1207"/>
    </location>
</feature>
<evidence type="ECO:0000256" key="1">
    <source>
        <dbReference type="ARBA" id="ARBA00022723"/>
    </source>
</evidence>
<dbReference type="Pfam" id="PF00628">
    <property type="entry name" value="PHD"/>
    <property type="match status" value="1"/>
</dbReference>
<reference evidence="10 11" key="2">
    <citation type="journal article" date="2014" name="J. Gen. Appl. Microbiol.">
        <title>The early diverging ascomycetous budding yeast Saitoella complicata has three histone deacetylases belonging to the Clr6, Hos2, and Rpd3 lineages.</title>
        <authorList>
            <person name="Nishida H."/>
            <person name="Matsumoto T."/>
            <person name="Kondo S."/>
            <person name="Hamamoto M."/>
            <person name="Yoshikawa H."/>
        </authorList>
    </citation>
    <scope>NUCLEOTIDE SEQUENCE [LARGE SCALE GENOMIC DNA]</scope>
    <source>
        <strain evidence="10 11">NRRL Y-17804</strain>
    </source>
</reference>
<feature type="region of interest" description="Disordered" evidence="5">
    <location>
        <begin position="636"/>
        <end position="659"/>
    </location>
</feature>
<dbReference type="PROSITE" id="PS51038">
    <property type="entry name" value="BAH"/>
    <property type="match status" value="1"/>
</dbReference>
<dbReference type="OMA" id="WVMDEPP"/>
<dbReference type="Pfam" id="PF13832">
    <property type="entry name" value="zf-HC5HC2H_2"/>
    <property type="match status" value="1"/>
</dbReference>
<feature type="compositionally biased region" description="Pro residues" evidence="5">
    <location>
        <begin position="1512"/>
        <end position="1524"/>
    </location>
</feature>
<evidence type="ECO:0000313" key="11">
    <source>
        <dbReference type="Proteomes" id="UP000033140"/>
    </source>
</evidence>
<dbReference type="Gene3D" id="1.10.10.60">
    <property type="entry name" value="Homeodomain-like"/>
    <property type="match status" value="1"/>
</dbReference>
<dbReference type="FunFam" id="2.30.30.490:FF:000018">
    <property type="entry name" value="Lid2 complex component snt2"/>
    <property type="match status" value="1"/>
</dbReference>
<feature type="compositionally biased region" description="Low complexity" evidence="5">
    <location>
        <begin position="138"/>
        <end position="151"/>
    </location>
</feature>
<feature type="compositionally biased region" description="Basic residues" evidence="5">
    <location>
        <begin position="65"/>
        <end position="74"/>
    </location>
</feature>
<dbReference type="InterPro" id="IPR011011">
    <property type="entry name" value="Znf_FYVE_PHD"/>
</dbReference>